<accession>A0ABS0P9R6</accession>
<sequence>MSDFRDIQHGVNDPVGGLDVKRQINDNRTPHERAQHHADVRADATPTPAEPFLPERLRRKATDPLNPRTGRRPAGR</sequence>
<feature type="compositionally biased region" description="Basic and acidic residues" evidence="1">
    <location>
        <begin position="53"/>
        <end position="62"/>
    </location>
</feature>
<gene>
    <name evidence="2" type="ORF">H1B27_26330</name>
</gene>
<dbReference type="RefSeq" id="WP_061878420.1">
    <property type="nucleotide sequence ID" value="NZ_JACEGD010000026.1"/>
</dbReference>
<dbReference type="Proteomes" id="UP001194539">
    <property type="component" value="Unassembled WGS sequence"/>
</dbReference>
<feature type="compositionally biased region" description="Basic and acidic residues" evidence="1">
    <location>
        <begin position="19"/>
        <end position="42"/>
    </location>
</feature>
<evidence type="ECO:0000256" key="1">
    <source>
        <dbReference type="SAM" id="MobiDB-lite"/>
    </source>
</evidence>
<keyword evidence="3" id="KW-1185">Reference proteome</keyword>
<comment type="caution">
    <text evidence="2">The sequence shown here is derived from an EMBL/GenBank/DDBJ whole genome shotgun (WGS) entry which is preliminary data.</text>
</comment>
<proteinExistence type="predicted"/>
<reference evidence="2 3" key="1">
    <citation type="submission" date="2020-07" db="EMBL/GenBank/DDBJ databases">
        <title>Bradyrhizobium diversity isolated from nodules of indigenous legumes of Western Australia.</title>
        <authorList>
            <person name="Klepa M.S."/>
        </authorList>
    </citation>
    <scope>NUCLEOTIDE SEQUENCE [LARGE SCALE GENOMIC DNA]</scope>
    <source>
        <strain evidence="2 3">CNPSo 4019</strain>
    </source>
</reference>
<evidence type="ECO:0000313" key="3">
    <source>
        <dbReference type="Proteomes" id="UP001194539"/>
    </source>
</evidence>
<protein>
    <submittedName>
        <fullName evidence="2">Uncharacterized protein</fullName>
    </submittedName>
</protein>
<feature type="region of interest" description="Disordered" evidence="1">
    <location>
        <begin position="1"/>
        <end position="76"/>
    </location>
</feature>
<name>A0ABS0P9R6_9BRAD</name>
<dbReference type="EMBL" id="JACEGD010000026">
    <property type="protein sequence ID" value="MBH5389775.1"/>
    <property type="molecule type" value="Genomic_DNA"/>
</dbReference>
<organism evidence="2 3">
    <name type="scientific">Bradyrhizobium diversitatis</name>
    <dbReference type="NCBI Taxonomy" id="2755406"/>
    <lineage>
        <taxon>Bacteria</taxon>
        <taxon>Pseudomonadati</taxon>
        <taxon>Pseudomonadota</taxon>
        <taxon>Alphaproteobacteria</taxon>
        <taxon>Hyphomicrobiales</taxon>
        <taxon>Nitrobacteraceae</taxon>
        <taxon>Bradyrhizobium</taxon>
    </lineage>
</organism>
<evidence type="ECO:0000313" key="2">
    <source>
        <dbReference type="EMBL" id="MBH5389775.1"/>
    </source>
</evidence>